<dbReference type="PANTHER" id="PTHR37291">
    <property type="entry name" value="5-METHYLCYTOSINE-SPECIFIC RESTRICTION ENZYME B"/>
    <property type="match status" value="1"/>
</dbReference>
<dbReference type="OrthoDB" id="9781481at2"/>
<dbReference type="EMBL" id="BMLG01000023">
    <property type="protein sequence ID" value="GGM40511.1"/>
    <property type="molecule type" value="Genomic_DNA"/>
</dbReference>
<feature type="domain" description="AAA+ ATPase" evidence="1">
    <location>
        <begin position="55"/>
        <end position="221"/>
    </location>
</feature>
<dbReference type="Gene3D" id="3.40.50.300">
    <property type="entry name" value="P-loop containing nucleotide triphosphate hydrolases"/>
    <property type="match status" value="1"/>
</dbReference>
<gene>
    <name evidence="2" type="ORF">GCM10011351_28350</name>
</gene>
<evidence type="ECO:0000313" key="3">
    <source>
        <dbReference type="Proteomes" id="UP000618460"/>
    </source>
</evidence>
<dbReference type="GO" id="GO:0005524">
    <property type="term" value="F:ATP binding"/>
    <property type="evidence" value="ECO:0007669"/>
    <property type="project" value="InterPro"/>
</dbReference>
<proteinExistence type="predicted"/>
<dbReference type="SMART" id="SM00382">
    <property type="entry name" value="AAA"/>
    <property type="match status" value="1"/>
</dbReference>
<dbReference type="Pfam" id="PF07728">
    <property type="entry name" value="AAA_5"/>
    <property type="match status" value="1"/>
</dbReference>
<reference evidence="2" key="2">
    <citation type="submission" date="2020-09" db="EMBL/GenBank/DDBJ databases">
        <authorList>
            <person name="Sun Q."/>
            <person name="Zhou Y."/>
        </authorList>
    </citation>
    <scope>NUCLEOTIDE SEQUENCE</scope>
    <source>
        <strain evidence="2">CGMCC 1.6333</strain>
    </source>
</reference>
<dbReference type="InterPro" id="IPR011704">
    <property type="entry name" value="ATPase_dyneun-rel_AAA"/>
</dbReference>
<organism evidence="2 3">
    <name type="scientific">Paraliobacillus quinghaiensis</name>
    <dbReference type="NCBI Taxonomy" id="470815"/>
    <lineage>
        <taxon>Bacteria</taxon>
        <taxon>Bacillati</taxon>
        <taxon>Bacillota</taxon>
        <taxon>Bacilli</taxon>
        <taxon>Bacillales</taxon>
        <taxon>Bacillaceae</taxon>
        <taxon>Paraliobacillus</taxon>
    </lineage>
</organism>
<dbReference type="InterPro" id="IPR003593">
    <property type="entry name" value="AAA+_ATPase"/>
</dbReference>
<dbReference type="CDD" id="cd00009">
    <property type="entry name" value="AAA"/>
    <property type="match status" value="1"/>
</dbReference>
<evidence type="ECO:0000259" key="1">
    <source>
        <dbReference type="SMART" id="SM00382"/>
    </source>
</evidence>
<dbReference type="PANTHER" id="PTHR37291:SF1">
    <property type="entry name" value="TYPE IV METHYL-DIRECTED RESTRICTION ENZYME ECOKMCRB SUBUNIT"/>
    <property type="match status" value="1"/>
</dbReference>
<dbReference type="InterPro" id="IPR027417">
    <property type="entry name" value="P-loop_NTPase"/>
</dbReference>
<sequence>MPVINNEEENVLNELGDQPDIVLSKITPEQIRDSLTSDFAISDLILKQLCSAVNRGNHIILSGPPGTGKTTLAEALCKAANKEHTLTTATADWTTFDTIGGYMPNIMEGENNSLAFEEGLFLKSISERKWLIVDEINRAQIDKAIGPLFTVLSDGDVVLPYRNKKTTNRIKILSKNGVSGNDTYYKNDDWRLIATMNEYDKTTLFDMSYAFMRRFAFIRIGIPENYVTLIKEWSNSKLINDDLKANLMMIASSIEENKLREIGPAMFKNIINYLAERATIDTDYIQHYSESIVIYILPQFQGLDFQDVSKLYEIIETIVESNSKVKDYLAKNIYAYTGFNVLDNETNI</sequence>
<comment type="caution">
    <text evidence="2">The sequence shown here is derived from an EMBL/GenBank/DDBJ whole genome shotgun (WGS) entry which is preliminary data.</text>
</comment>
<reference evidence="2" key="1">
    <citation type="journal article" date="2014" name="Int. J. Syst. Evol. Microbiol.">
        <title>Complete genome sequence of Corynebacterium casei LMG S-19264T (=DSM 44701T), isolated from a smear-ripened cheese.</title>
        <authorList>
            <consortium name="US DOE Joint Genome Institute (JGI-PGF)"/>
            <person name="Walter F."/>
            <person name="Albersmeier A."/>
            <person name="Kalinowski J."/>
            <person name="Ruckert C."/>
        </authorList>
    </citation>
    <scope>NUCLEOTIDE SEQUENCE</scope>
    <source>
        <strain evidence="2">CGMCC 1.6333</strain>
    </source>
</reference>
<dbReference type="Proteomes" id="UP000618460">
    <property type="component" value="Unassembled WGS sequence"/>
</dbReference>
<dbReference type="SUPFAM" id="SSF52540">
    <property type="entry name" value="P-loop containing nucleoside triphosphate hydrolases"/>
    <property type="match status" value="1"/>
</dbReference>
<protein>
    <recommendedName>
        <fullName evidence="1">AAA+ ATPase domain-containing protein</fullName>
    </recommendedName>
</protein>
<name>A0A917TXM4_9BACI</name>
<dbReference type="AlphaFoldDB" id="A0A917TXM4"/>
<accession>A0A917TXM4</accession>
<dbReference type="GO" id="GO:0016887">
    <property type="term" value="F:ATP hydrolysis activity"/>
    <property type="evidence" value="ECO:0007669"/>
    <property type="project" value="InterPro"/>
</dbReference>
<dbReference type="InterPro" id="IPR052934">
    <property type="entry name" value="Methyl-DNA_Rec/Restrict_Enz"/>
</dbReference>
<keyword evidence="3" id="KW-1185">Reference proteome</keyword>
<dbReference type="RefSeq" id="WP_117156789.1">
    <property type="nucleotide sequence ID" value="NZ_BMLG01000023.1"/>
</dbReference>
<evidence type="ECO:0000313" key="2">
    <source>
        <dbReference type="EMBL" id="GGM40511.1"/>
    </source>
</evidence>